<evidence type="ECO:0000313" key="6">
    <source>
        <dbReference type="EMBL" id="PZV39779.1"/>
    </source>
</evidence>
<dbReference type="AlphaFoldDB" id="A0A2W7D0Z9"/>
<proteinExistence type="predicted"/>
<comment type="caution">
    <text evidence="6">The sequence shown here is derived from an EMBL/GenBank/DDBJ whole genome shotgun (WGS) entry which is preliminary data.</text>
</comment>
<feature type="transmembrane region" description="Helical" evidence="5">
    <location>
        <begin position="76"/>
        <end position="92"/>
    </location>
</feature>
<evidence type="ECO:0000256" key="4">
    <source>
        <dbReference type="ARBA" id="ARBA00023136"/>
    </source>
</evidence>
<evidence type="ECO:0000256" key="2">
    <source>
        <dbReference type="ARBA" id="ARBA00022692"/>
    </source>
</evidence>
<feature type="transmembrane region" description="Helical" evidence="5">
    <location>
        <begin position="104"/>
        <end position="121"/>
    </location>
</feature>
<dbReference type="GO" id="GO:0016020">
    <property type="term" value="C:membrane"/>
    <property type="evidence" value="ECO:0007669"/>
    <property type="project" value="UniProtKB-SubCell"/>
</dbReference>
<gene>
    <name evidence="6" type="ORF">B5V02_07615</name>
</gene>
<dbReference type="GO" id="GO:0004671">
    <property type="term" value="F:protein C-terminal S-isoprenylcysteine carboxyl O-methyltransferase activity"/>
    <property type="evidence" value="ECO:0007669"/>
    <property type="project" value="InterPro"/>
</dbReference>
<comment type="subcellular location">
    <subcellularLocation>
        <location evidence="1">Membrane</location>
        <topology evidence="1">Multi-pass membrane protein</topology>
    </subcellularLocation>
</comment>
<keyword evidence="3 5" id="KW-1133">Transmembrane helix</keyword>
<keyword evidence="2 5" id="KW-0812">Transmembrane</keyword>
<feature type="transmembrane region" description="Helical" evidence="5">
    <location>
        <begin position="47"/>
        <end position="64"/>
    </location>
</feature>
<feature type="transmembrane region" description="Helical" evidence="5">
    <location>
        <begin position="182"/>
        <end position="204"/>
    </location>
</feature>
<organism evidence="6 7">
    <name type="scientific">Mesorhizobium kowhaii</name>
    <dbReference type="NCBI Taxonomy" id="1300272"/>
    <lineage>
        <taxon>Bacteria</taxon>
        <taxon>Pseudomonadati</taxon>
        <taxon>Pseudomonadota</taxon>
        <taxon>Alphaproteobacteria</taxon>
        <taxon>Hyphomicrobiales</taxon>
        <taxon>Phyllobacteriaceae</taxon>
        <taxon>Mesorhizobium</taxon>
    </lineage>
</organism>
<keyword evidence="4 5" id="KW-0472">Membrane</keyword>
<sequence>MQRSPRGIIGCLALFMSKSETLSHVNDDGILSVARKPEILVDLREGFFRTCALVFAGLFVYRGISHLMLDPTRLNVALVATSEILTFTWLLLSRRPQVRDWNPLTVIVSVIASFGVGFITFEPGVAIITVYVAAPLQALALGFVIWGKISLGRSFAILPGNRGVMTGGAYRLVRHPIYSGYLVGHLLFLLSAFSFYNLAVYAVITFFQMHRILREEALLAATPEYRDYMKRVHYRLYYGIV</sequence>
<evidence type="ECO:0000256" key="3">
    <source>
        <dbReference type="ARBA" id="ARBA00022989"/>
    </source>
</evidence>
<protein>
    <submittedName>
        <fullName evidence="6">Protein-S-isoprenylcysteine methyltransferase</fullName>
    </submittedName>
</protein>
<dbReference type="OrthoDB" id="9816156at2"/>
<evidence type="ECO:0000313" key="7">
    <source>
        <dbReference type="Proteomes" id="UP000248616"/>
    </source>
</evidence>
<reference evidence="7" key="1">
    <citation type="submission" date="2017-03" db="EMBL/GenBank/DDBJ databases">
        <authorList>
            <person name="Safronova V.I."/>
            <person name="Sazanova A.L."/>
            <person name="Chirak E.R."/>
        </authorList>
    </citation>
    <scope>NUCLEOTIDE SEQUENCE [LARGE SCALE GENOMIC DNA]</scope>
    <source>
        <strain evidence="7">Ach-343</strain>
    </source>
</reference>
<dbReference type="Pfam" id="PF04140">
    <property type="entry name" value="ICMT"/>
    <property type="match status" value="1"/>
</dbReference>
<dbReference type="EMBL" id="MZXV01000013">
    <property type="protein sequence ID" value="PZV39779.1"/>
    <property type="molecule type" value="Genomic_DNA"/>
</dbReference>
<dbReference type="Gene3D" id="1.20.120.1630">
    <property type="match status" value="1"/>
</dbReference>
<evidence type="ECO:0000256" key="5">
    <source>
        <dbReference type="SAM" id="Phobius"/>
    </source>
</evidence>
<dbReference type="GO" id="GO:0032259">
    <property type="term" value="P:methylation"/>
    <property type="evidence" value="ECO:0007669"/>
    <property type="project" value="UniProtKB-KW"/>
</dbReference>
<keyword evidence="6" id="KW-0808">Transferase</keyword>
<keyword evidence="6" id="KW-0489">Methyltransferase</keyword>
<dbReference type="InterPro" id="IPR007269">
    <property type="entry name" value="ICMT_MeTrfase"/>
</dbReference>
<keyword evidence="7" id="KW-1185">Reference proteome</keyword>
<name>A0A2W7D0Z9_9HYPH</name>
<evidence type="ECO:0000256" key="1">
    <source>
        <dbReference type="ARBA" id="ARBA00004141"/>
    </source>
</evidence>
<feature type="transmembrane region" description="Helical" evidence="5">
    <location>
        <begin position="128"/>
        <end position="149"/>
    </location>
</feature>
<accession>A0A2W7D0Z9</accession>
<dbReference type="Proteomes" id="UP000248616">
    <property type="component" value="Unassembled WGS sequence"/>
</dbReference>